<accession>A0A1R3L5P2</accession>
<dbReference type="AlphaFoldDB" id="A0A1R3L5P2"/>
<reference evidence="2" key="1">
    <citation type="journal article" date="2017" name="Nat. Commun.">
        <title>The asparagus genome sheds light on the origin and evolution of a young Y chromosome.</title>
        <authorList>
            <person name="Harkess A."/>
            <person name="Zhou J."/>
            <person name="Xu C."/>
            <person name="Bowers J.E."/>
            <person name="Van der Hulst R."/>
            <person name="Ayyampalayam S."/>
            <person name="Mercati F."/>
            <person name="Riccardi P."/>
            <person name="McKain M.R."/>
            <person name="Kakrana A."/>
            <person name="Tang H."/>
            <person name="Ray J."/>
            <person name="Groenendijk J."/>
            <person name="Arikit S."/>
            <person name="Mathioni S.M."/>
            <person name="Nakano M."/>
            <person name="Shan H."/>
            <person name="Telgmann-Rauber A."/>
            <person name="Kanno A."/>
            <person name="Yue Z."/>
            <person name="Chen H."/>
            <person name="Li W."/>
            <person name="Chen Y."/>
            <person name="Xu X."/>
            <person name="Zhang Y."/>
            <person name="Luo S."/>
            <person name="Chen H."/>
            <person name="Gao J."/>
            <person name="Mao Z."/>
            <person name="Pires J.C."/>
            <person name="Luo M."/>
            <person name="Kudrna D."/>
            <person name="Wing R.A."/>
            <person name="Meyers B.C."/>
            <person name="Yi K."/>
            <person name="Kong H."/>
            <person name="Lavrijsen P."/>
            <person name="Sunseri F."/>
            <person name="Falavigna A."/>
            <person name="Ye Y."/>
            <person name="Leebens-Mack J.H."/>
            <person name="Chen G."/>
        </authorList>
    </citation>
    <scope>NUCLEOTIDE SEQUENCE [LARGE SCALE GENOMIC DNA]</scope>
    <source>
        <strain evidence="2">cv. DH0086</strain>
    </source>
</reference>
<dbReference type="Proteomes" id="UP000243459">
    <property type="component" value="Unassembled WGS sequence"/>
</dbReference>
<gene>
    <name evidence="1" type="ORF">A4U43_UnF9660</name>
</gene>
<proteinExistence type="predicted"/>
<organism evidence="1 2">
    <name type="scientific">Asparagus officinalis</name>
    <name type="common">Garden asparagus</name>
    <dbReference type="NCBI Taxonomy" id="4686"/>
    <lineage>
        <taxon>Eukaryota</taxon>
        <taxon>Viridiplantae</taxon>
        <taxon>Streptophyta</taxon>
        <taxon>Embryophyta</taxon>
        <taxon>Tracheophyta</taxon>
        <taxon>Spermatophyta</taxon>
        <taxon>Magnoliopsida</taxon>
        <taxon>Liliopsida</taxon>
        <taxon>Asparagales</taxon>
        <taxon>Asparagaceae</taxon>
        <taxon>Asparagoideae</taxon>
        <taxon>Asparagus</taxon>
    </lineage>
</organism>
<sequence length="75" mass="8067">MSSEQLCHRTQTIAFEPHGPYKSPASSALAQVAAVAADAPSPRMLRRRVGAIALTPSQSGDRQCGMIDDDDRKSR</sequence>
<evidence type="ECO:0000313" key="2">
    <source>
        <dbReference type="Proteomes" id="UP000243459"/>
    </source>
</evidence>
<evidence type="ECO:0000313" key="1">
    <source>
        <dbReference type="EMBL" id="ONK54925.1"/>
    </source>
</evidence>
<keyword evidence="2" id="KW-1185">Reference proteome</keyword>
<dbReference type="Gramene" id="ONK54925">
    <property type="protein sequence ID" value="ONK54925"/>
    <property type="gene ID" value="A4U43_UnF9660"/>
</dbReference>
<name>A0A1R3L5P2_ASPOF</name>
<dbReference type="EMBL" id="KV863952">
    <property type="protein sequence ID" value="ONK54925.1"/>
    <property type="molecule type" value="Genomic_DNA"/>
</dbReference>
<protein>
    <submittedName>
        <fullName evidence="1">Uncharacterized protein</fullName>
    </submittedName>
</protein>